<protein>
    <recommendedName>
        <fullName evidence="2">Autotransporter domain-containing protein</fullName>
    </recommendedName>
</protein>
<organism evidence="3 4">
    <name type="scientific">Helicobacter brantae</name>
    <dbReference type="NCBI Taxonomy" id="375927"/>
    <lineage>
        <taxon>Bacteria</taxon>
        <taxon>Pseudomonadati</taxon>
        <taxon>Campylobacterota</taxon>
        <taxon>Epsilonproteobacteria</taxon>
        <taxon>Campylobacterales</taxon>
        <taxon>Helicobacteraceae</taxon>
        <taxon>Helicobacter</taxon>
    </lineage>
</organism>
<comment type="caution">
    <text evidence="3">The sequence shown here is derived from an EMBL/GenBank/DDBJ whole genome shotgun (WGS) entry which is preliminary data.</text>
</comment>
<dbReference type="RefSeq" id="WP_115568797.1">
    <property type="nucleotide sequence ID" value="NZ_NXLV01000001.1"/>
</dbReference>
<keyword evidence="4" id="KW-1185">Reference proteome</keyword>
<sequence length="1872" mass="196154">MGGGVVTNSDTLSSQSSVAKPSRFFKPLVASSLALALGVSVGMAQKIGGDGTNTGDSATTTTDKYFVVDSGTLPNSPTLGTLSSGNGENGNKIDLIWSGASGLVYHDNSKGYGGSIKAKGVVVRYGTDNNHTLNITGSNASTTNFEFINSTFIGNILSQQNANTTNTFQGNGTYTGGDSIAYAFVGNIVGQGQGSNLKYNFTQGANFKGKIYGEAGTINVVFSNDTNTSNTLKGVIGREAGEGYTNVTFNNNATIQADGSIANDEYKNSGGNFLASFAGDGSSKNTLTLEGSTNNLTGNVWAGVYGGGSSATLIDIKSGATTTTLQGNISAVRGGTNTIQIASGGFSLTGAMSAILSNNKNSKSYNAIKFSNSATGTITGDITSNGAINYITNTGSGNITIGENDRTNKLQMSFEGGGSGSSIYITDYDSTQNGGFQQTPSTGVRTGALTLTLKQIIFENTTGGYQKGVGQNLFIDYNQGVATIDSGAENDQSIKWTNQHGNTVVMRFRDMTDATNSTITIGSSGNNNGKLSTSGNSGKALFQAHTINAYGNISSNYGSQTIVWGNQIDLHGGSITSSSDGETQKSKSIVVADGSSAVIKADSVQVTREGQAYILLKASTSAQIIGQNNAKSTFSLTSTGGGANNKIFITDYDSTENGFDESFSTNTSASFNLDTTQIRIANANSTNNDATGQTFVLDTYQGNAVINSGTTAQSVQQSDKGHTFVIRFRDKTSSSITIGQDGVKDSNNNTILNGNISANGTKAILWLEAKDVKVYGDIGTYGGTSTINAQTANVAGKILTKNGTLTITGTDTSGANALSAKAIYGHSDYSGNGTFTLNFSNGGSLTTALIAGNKWDGTGSASFVNTLTIDNSNATEQNVLISVIDTTSTDTLKVVGGSFVENKQLSNTGENGTINLNGNVAIFANTATSKNTISVKSNDTSTAHIVGDIITVVGENTIALSDSNSSGQTPAIIGNIQTNSGNTNISLENSLWAPNNLAIPTGTGNQALLKSYVDTYGTGEITTNGGRTTLVSRLGSDLVGTMDDTHPLVFKVNANGGESNIVMQITSTINLNTQAVINYANGVTNMVFANSNDGVQGEVVGGTTAKTRDVTTLPAESFASSDTDSSVNKFFGLTYQDGVKFKLENRVVEFGNESVSLVERYGAQFRALNDNGDVLTITSKRTDATDTGIFTGLAMGEISSLATSTTPTQKTYNNTLTANSAFVGSITLDTSSTSVLTMEANTKLILTGDKATMATLTLSGNQTTIDHNQLQLETLGQTNNRVINLATNGGSASSIATRENFRLLEIGSSNGANKATTGLLGEANESIVFMTYVNPNANQSKATLGGEQKNNTYGYSYADRIIIHNVSQTSSSNTTQAKGEDSVYMQFAVNADTNLGAIKYNDTLNSDNKGGTAIEGNVAILTVANSTTNTTAENALIKLETQDTLQGFDVIGGTIKGVATDANGIANGDAKTATGDYTTYFITSLSTTGADSSIQDTTASAFATSLDIFMANFNSLNKRMGELRNNDNSQGAWARVFGGAQSSSFGLGSKTSYVTTQAGYDYAFGFEGANNYLGVALAYSYASSSTSNATNTLNGVSEGIEGDLKSNMVEVALYNSYVQDEGWYNDSIFKFNYIMNSFSTTGTAMGNSVSTDTFGIILSDEFGYRFRLGGNNEWYIDPQAEFSFGYVNGTEYTLTSGYSTLLAKSDAMMQLRARAGSSFGYDFKNFTEGKAIKASVYVGAFYEYDYLNGGDVTLTTNLGGVNSLQSSLASDGRVVMNVGTNMTIKDNTRIYFDFEKSFAGKINTDYQVNVGVRYSFGENTSYTPMGVKKEVAPLKVSDENTQTPQESKESVEENSKQENAEQTQESKENKAQ</sequence>
<dbReference type="InterPro" id="IPR036709">
    <property type="entry name" value="Autotransporte_beta_dom_sf"/>
</dbReference>
<feature type="region of interest" description="Disordered" evidence="1">
    <location>
        <begin position="1832"/>
        <end position="1872"/>
    </location>
</feature>
<dbReference type="PROSITE" id="PS51208">
    <property type="entry name" value="AUTOTRANSPORTER"/>
    <property type="match status" value="1"/>
</dbReference>
<proteinExistence type="predicted"/>
<dbReference type="SUPFAM" id="SSF103515">
    <property type="entry name" value="Autotransporter"/>
    <property type="match status" value="1"/>
</dbReference>
<dbReference type="OrthoDB" id="5322851at2"/>
<name>A0A3D8J3S1_9HELI</name>
<dbReference type="SMART" id="SM00869">
    <property type="entry name" value="Autotransporter"/>
    <property type="match status" value="1"/>
</dbReference>
<evidence type="ECO:0000256" key="1">
    <source>
        <dbReference type="SAM" id="MobiDB-lite"/>
    </source>
</evidence>
<evidence type="ECO:0000259" key="2">
    <source>
        <dbReference type="PROSITE" id="PS51208"/>
    </source>
</evidence>
<gene>
    <name evidence="3" type="ORF">CQA58_00755</name>
</gene>
<reference evidence="3 4" key="1">
    <citation type="submission" date="2018-04" db="EMBL/GenBank/DDBJ databases">
        <title>Novel Campyloabacter and Helicobacter Species and Strains.</title>
        <authorList>
            <person name="Mannion A.J."/>
            <person name="Shen Z."/>
            <person name="Fox J.G."/>
        </authorList>
    </citation>
    <scope>NUCLEOTIDE SEQUENCE [LARGE SCALE GENOMIC DNA]</scope>
    <source>
        <strain evidence="3 4">MIT 04-9366</strain>
    </source>
</reference>
<feature type="domain" description="Autotransporter" evidence="2">
    <location>
        <begin position="1525"/>
        <end position="1816"/>
    </location>
</feature>
<dbReference type="GO" id="GO:0019867">
    <property type="term" value="C:outer membrane"/>
    <property type="evidence" value="ECO:0007669"/>
    <property type="project" value="InterPro"/>
</dbReference>
<dbReference type="InterPro" id="IPR006315">
    <property type="entry name" value="OM_autotransptr_brl_dom"/>
</dbReference>
<dbReference type="EMBL" id="NXLV01000001">
    <property type="protein sequence ID" value="RDU72167.1"/>
    <property type="molecule type" value="Genomic_DNA"/>
</dbReference>
<evidence type="ECO:0000313" key="4">
    <source>
        <dbReference type="Proteomes" id="UP000257045"/>
    </source>
</evidence>
<dbReference type="NCBIfam" id="TIGR01414">
    <property type="entry name" value="autotrans_barl"/>
    <property type="match status" value="1"/>
</dbReference>
<evidence type="ECO:0000313" key="3">
    <source>
        <dbReference type="EMBL" id="RDU72167.1"/>
    </source>
</evidence>
<feature type="compositionally biased region" description="Basic and acidic residues" evidence="1">
    <location>
        <begin position="1846"/>
        <end position="1872"/>
    </location>
</feature>
<dbReference type="InterPro" id="IPR005546">
    <property type="entry name" value="Autotransporte_beta"/>
</dbReference>
<accession>A0A3D8J3S1</accession>
<dbReference type="Gene3D" id="2.40.128.130">
    <property type="entry name" value="Autotransporter beta-domain"/>
    <property type="match status" value="1"/>
</dbReference>
<dbReference type="Proteomes" id="UP000257045">
    <property type="component" value="Unassembled WGS sequence"/>
</dbReference>